<dbReference type="Proteomes" id="UP001159364">
    <property type="component" value="Linkage Group LG05"/>
</dbReference>
<dbReference type="SUPFAM" id="SSF48403">
    <property type="entry name" value="Ankyrin repeat"/>
    <property type="match status" value="1"/>
</dbReference>
<reference evidence="4 5" key="1">
    <citation type="submission" date="2021-09" db="EMBL/GenBank/DDBJ databases">
        <title>Genomic insights and catalytic innovation underlie evolution of tropane alkaloids biosynthesis.</title>
        <authorList>
            <person name="Wang Y.-J."/>
            <person name="Tian T."/>
            <person name="Huang J.-P."/>
            <person name="Huang S.-X."/>
        </authorList>
    </citation>
    <scope>NUCLEOTIDE SEQUENCE [LARGE SCALE GENOMIC DNA]</scope>
    <source>
        <strain evidence="4">KIB-2018</strain>
        <tissue evidence="4">Leaf</tissue>
    </source>
</reference>
<dbReference type="EMBL" id="JAIWQS010000005">
    <property type="protein sequence ID" value="KAJ8766099.1"/>
    <property type="molecule type" value="Genomic_DNA"/>
</dbReference>
<keyword evidence="2" id="KW-1133">Transmembrane helix</keyword>
<evidence type="ECO:0000256" key="2">
    <source>
        <dbReference type="SAM" id="Phobius"/>
    </source>
</evidence>
<feature type="repeat" description="ANK" evidence="1">
    <location>
        <begin position="112"/>
        <end position="133"/>
    </location>
</feature>
<feature type="transmembrane region" description="Helical" evidence="2">
    <location>
        <begin position="379"/>
        <end position="401"/>
    </location>
</feature>
<dbReference type="SMART" id="SM00248">
    <property type="entry name" value="ANK"/>
    <property type="match status" value="5"/>
</dbReference>
<feature type="transmembrane region" description="Helical" evidence="2">
    <location>
        <begin position="352"/>
        <end position="373"/>
    </location>
</feature>
<dbReference type="Pfam" id="PF13962">
    <property type="entry name" value="PGG"/>
    <property type="match status" value="1"/>
</dbReference>
<keyword evidence="5" id="KW-1185">Reference proteome</keyword>
<keyword evidence="2" id="KW-0812">Transmembrane</keyword>
<dbReference type="PANTHER" id="PTHR24128">
    <property type="entry name" value="HOMEOBOX PROTEIN WARIAI"/>
    <property type="match status" value="1"/>
</dbReference>
<dbReference type="Pfam" id="PF13857">
    <property type="entry name" value="Ank_5"/>
    <property type="match status" value="1"/>
</dbReference>
<evidence type="ECO:0000259" key="3">
    <source>
        <dbReference type="Pfam" id="PF13962"/>
    </source>
</evidence>
<dbReference type="Pfam" id="PF00023">
    <property type="entry name" value="Ank"/>
    <property type="match status" value="1"/>
</dbReference>
<keyword evidence="2" id="KW-0472">Membrane</keyword>
<evidence type="ECO:0000313" key="5">
    <source>
        <dbReference type="Proteomes" id="UP001159364"/>
    </source>
</evidence>
<feature type="domain" description="PGG" evidence="3">
    <location>
        <begin position="277"/>
        <end position="371"/>
    </location>
</feature>
<dbReference type="AlphaFoldDB" id="A0AAV8TJ01"/>
<gene>
    <name evidence="4" type="ORF">K2173_020615</name>
</gene>
<evidence type="ECO:0000313" key="4">
    <source>
        <dbReference type="EMBL" id="KAJ8766099.1"/>
    </source>
</evidence>
<accession>A0AAV8TJ01</accession>
<sequence>MGRPSRTSLNMELKEAARNGHVDQLYGILAQDSCILDSMDETNFTETPIHSAARAGKTLFVVELATLKPSLALKLNAEGDSALHLALKKGHIDTARALINLNCELIRVKGKHGMTPLHAVVEMGHVSILEELLYCCPSSIEDLTARSQSPLHIATENRKLGALRVLFGFAHRINKEDVLNWRDEDGNTILHIAVTKNSVKAAELLINNVDMGMRNRENCTALDIFRSQGQLQKKHMGVVLHRASILSNYLNTLIKRRDSHLGVIGHAKGLGSIAGDIRSVVLVVAVLISTATYQAVLSPPGGYWQEGSPQHVAGKMIMGSWESSYFGLLNTSAFCASVCTIIVLVMGLPFAFFLEACTMFISCSYFVSVFTIFPSLDLTTLFLLLMFGGILILFHLVAFEVHRRKREKRSMGKGAWIRDYIENPRINHI</sequence>
<feature type="repeat" description="ANK" evidence="1">
    <location>
        <begin position="185"/>
        <end position="208"/>
    </location>
</feature>
<name>A0AAV8TJ01_9ROSI</name>
<dbReference type="Gene3D" id="1.25.40.20">
    <property type="entry name" value="Ankyrin repeat-containing domain"/>
    <property type="match status" value="2"/>
</dbReference>
<keyword evidence="1" id="KW-0040">ANK repeat</keyword>
<dbReference type="InterPro" id="IPR002110">
    <property type="entry name" value="Ankyrin_rpt"/>
</dbReference>
<protein>
    <recommendedName>
        <fullName evidence="3">PGG domain-containing protein</fullName>
    </recommendedName>
</protein>
<dbReference type="PROSITE" id="PS50088">
    <property type="entry name" value="ANK_REPEAT"/>
    <property type="match status" value="3"/>
</dbReference>
<dbReference type="InterPro" id="IPR036770">
    <property type="entry name" value="Ankyrin_rpt-contain_sf"/>
</dbReference>
<proteinExistence type="predicted"/>
<feature type="repeat" description="ANK" evidence="1">
    <location>
        <begin position="78"/>
        <end position="100"/>
    </location>
</feature>
<dbReference type="InterPro" id="IPR026961">
    <property type="entry name" value="PGG_dom"/>
</dbReference>
<dbReference type="PANTHER" id="PTHR24128:SF24">
    <property type="entry name" value="ANKYRIN REPEAT PROTEIN"/>
    <property type="match status" value="1"/>
</dbReference>
<dbReference type="PROSITE" id="PS50297">
    <property type="entry name" value="ANK_REP_REGION"/>
    <property type="match status" value="3"/>
</dbReference>
<dbReference type="Pfam" id="PF12796">
    <property type="entry name" value="Ank_2"/>
    <property type="match status" value="1"/>
</dbReference>
<evidence type="ECO:0000256" key="1">
    <source>
        <dbReference type="PROSITE-ProRule" id="PRU00023"/>
    </source>
</evidence>
<comment type="caution">
    <text evidence="4">The sequence shown here is derived from an EMBL/GenBank/DDBJ whole genome shotgun (WGS) entry which is preliminary data.</text>
</comment>
<organism evidence="4 5">
    <name type="scientific">Erythroxylum novogranatense</name>
    <dbReference type="NCBI Taxonomy" id="1862640"/>
    <lineage>
        <taxon>Eukaryota</taxon>
        <taxon>Viridiplantae</taxon>
        <taxon>Streptophyta</taxon>
        <taxon>Embryophyta</taxon>
        <taxon>Tracheophyta</taxon>
        <taxon>Spermatophyta</taxon>
        <taxon>Magnoliopsida</taxon>
        <taxon>eudicotyledons</taxon>
        <taxon>Gunneridae</taxon>
        <taxon>Pentapetalae</taxon>
        <taxon>rosids</taxon>
        <taxon>fabids</taxon>
        <taxon>Malpighiales</taxon>
        <taxon>Erythroxylaceae</taxon>
        <taxon>Erythroxylum</taxon>
    </lineage>
</organism>
<feature type="transmembrane region" description="Helical" evidence="2">
    <location>
        <begin position="325"/>
        <end position="345"/>
    </location>
</feature>